<evidence type="ECO:0000259" key="11">
    <source>
        <dbReference type="PROSITE" id="PS50850"/>
    </source>
</evidence>
<dbReference type="GeneID" id="96622848"/>
<dbReference type="PANTHER" id="PTHR23517">
    <property type="entry name" value="RESISTANCE PROTEIN MDTM, PUTATIVE-RELATED-RELATED"/>
    <property type="match status" value="1"/>
</dbReference>
<accession>A0A7H2BE59</accession>
<dbReference type="Proteomes" id="UP000516404">
    <property type="component" value="Chromosome"/>
</dbReference>
<evidence type="ECO:0000256" key="4">
    <source>
        <dbReference type="ARBA" id="ARBA00022475"/>
    </source>
</evidence>
<feature type="transmembrane region" description="Helical" evidence="10">
    <location>
        <begin position="43"/>
        <end position="60"/>
    </location>
</feature>
<dbReference type="RefSeq" id="WP_190724746.1">
    <property type="nucleotide sequence ID" value="NZ_CP061539.1"/>
</dbReference>
<evidence type="ECO:0000256" key="2">
    <source>
        <dbReference type="ARBA" id="ARBA00005982"/>
    </source>
</evidence>
<dbReference type="GO" id="GO:0006857">
    <property type="term" value="P:oligopeptide transport"/>
    <property type="evidence" value="ECO:0007669"/>
    <property type="project" value="InterPro"/>
</dbReference>
<evidence type="ECO:0000256" key="10">
    <source>
        <dbReference type="SAM" id="Phobius"/>
    </source>
</evidence>
<feature type="transmembrane region" description="Helical" evidence="10">
    <location>
        <begin position="342"/>
        <end position="360"/>
    </location>
</feature>
<dbReference type="InterPro" id="IPR036259">
    <property type="entry name" value="MFS_trans_sf"/>
</dbReference>
<evidence type="ECO:0000256" key="1">
    <source>
        <dbReference type="ARBA" id="ARBA00004651"/>
    </source>
</evidence>
<feature type="transmembrane region" description="Helical" evidence="10">
    <location>
        <begin position="190"/>
        <end position="211"/>
    </location>
</feature>
<feature type="transmembrane region" description="Helical" evidence="10">
    <location>
        <begin position="105"/>
        <end position="136"/>
    </location>
</feature>
<name>A0A7H2BE59_9MICC</name>
<dbReference type="AlphaFoldDB" id="A0A7H2BE59"/>
<feature type="region of interest" description="Disordered" evidence="9">
    <location>
        <begin position="1"/>
        <end position="22"/>
    </location>
</feature>
<evidence type="ECO:0000256" key="7">
    <source>
        <dbReference type="ARBA" id="ARBA00023136"/>
    </source>
</evidence>
<dbReference type="CDD" id="cd17346">
    <property type="entry name" value="MFS_DtpA_like"/>
    <property type="match status" value="1"/>
</dbReference>
<feature type="transmembrane region" description="Helical" evidence="10">
    <location>
        <begin position="261"/>
        <end position="280"/>
    </location>
</feature>
<dbReference type="GO" id="GO:1904680">
    <property type="term" value="F:peptide transmembrane transporter activity"/>
    <property type="evidence" value="ECO:0007669"/>
    <property type="project" value="InterPro"/>
</dbReference>
<dbReference type="NCBIfam" id="TIGR00924">
    <property type="entry name" value="yjdL_sub1_fam"/>
    <property type="match status" value="1"/>
</dbReference>
<keyword evidence="6 10" id="KW-1133">Transmembrane helix</keyword>
<feature type="transmembrane region" description="Helical" evidence="10">
    <location>
        <begin position="72"/>
        <end position="93"/>
    </location>
</feature>
<feature type="transmembrane region" description="Helical" evidence="10">
    <location>
        <begin position="435"/>
        <end position="452"/>
    </location>
</feature>
<feature type="transmembrane region" description="Helical" evidence="10">
    <location>
        <begin position="372"/>
        <end position="391"/>
    </location>
</feature>
<dbReference type="InterPro" id="IPR050171">
    <property type="entry name" value="MFS_Transporters"/>
</dbReference>
<feature type="transmembrane region" description="Helical" evidence="10">
    <location>
        <begin position="235"/>
        <end position="255"/>
    </location>
</feature>
<protein>
    <submittedName>
        <fullName evidence="12">MFS transporter</fullName>
    </submittedName>
</protein>
<comment type="similarity">
    <text evidence="2 8">Belongs to the major facilitator superfamily. Proton-dependent oligopeptide transporter (POT/PTR) (TC 2.A.17) family.</text>
</comment>
<keyword evidence="5 8" id="KW-0812">Transmembrane</keyword>
<reference evidence="12 13" key="1">
    <citation type="submission" date="2020-09" db="EMBL/GenBank/DDBJ databases">
        <title>Investigation of environmental microbes.</title>
        <authorList>
            <person name="Ou Y."/>
            <person name="Kang Q."/>
        </authorList>
    </citation>
    <scope>NUCLEOTIDE SEQUENCE [LARGE SCALE GENOMIC DNA]</scope>
    <source>
        <strain evidence="12 13">KJZ-14</strain>
    </source>
</reference>
<evidence type="ECO:0000256" key="6">
    <source>
        <dbReference type="ARBA" id="ARBA00022989"/>
    </source>
</evidence>
<dbReference type="KEGG" id="rter:IDM49_01250"/>
<feature type="transmembrane region" description="Helical" evidence="10">
    <location>
        <begin position="397"/>
        <end position="414"/>
    </location>
</feature>
<feature type="compositionally biased region" description="Polar residues" evidence="9">
    <location>
        <begin position="1"/>
        <end position="18"/>
    </location>
</feature>
<feature type="transmembrane region" description="Helical" evidence="10">
    <location>
        <begin position="162"/>
        <end position="184"/>
    </location>
</feature>
<keyword evidence="4" id="KW-1003">Cell membrane</keyword>
<gene>
    <name evidence="12" type="ORF">IDM49_01250</name>
</gene>
<dbReference type="SUPFAM" id="SSF103473">
    <property type="entry name" value="MFS general substrate transporter"/>
    <property type="match status" value="2"/>
</dbReference>
<dbReference type="InterPro" id="IPR000109">
    <property type="entry name" value="POT_fam"/>
</dbReference>
<evidence type="ECO:0000313" key="12">
    <source>
        <dbReference type="EMBL" id="QNV37955.1"/>
    </source>
</evidence>
<dbReference type="PANTHER" id="PTHR23517:SF15">
    <property type="entry name" value="PROTON-DEPENDENT OLIGOPEPTIDE FAMILY TRANSPORT PROTEIN"/>
    <property type="match status" value="1"/>
</dbReference>
<comment type="subcellular location">
    <subcellularLocation>
        <location evidence="1">Cell membrane</location>
        <topology evidence="1">Multi-pass membrane protein</topology>
    </subcellularLocation>
    <subcellularLocation>
        <location evidence="8">Membrane</location>
        <topology evidence="8">Multi-pass membrane protein</topology>
    </subcellularLocation>
</comment>
<dbReference type="Gene3D" id="1.20.1250.20">
    <property type="entry name" value="MFS general substrate transporter like domains"/>
    <property type="match status" value="1"/>
</dbReference>
<feature type="transmembrane region" description="Helical" evidence="10">
    <location>
        <begin position="292"/>
        <end position="310"/>
    </location>
</feature>
<evidence type="ECO:0000313" key="13">
    <source>
        <dbReference type="Proteomes" id="UP000516404"/>
    </source>
</evidence>
<proteinExistence type="inferred from homology"/>
<evidence type="ECO:0000256" key="8">
    <source>
        <dbReference type="RuleBase" id="RU003755"/>
    </source>
</evidence>
<dbReference type="PROSITE" id="PS01023">
    <property type="entry name" value="PTR2_2"/>
    <property type="match status" value="1"/>
</dbReference>
<dbReference type="InterPro" id="IPR020846">
    <property type="entry name" value="MFS_dom"/>
</dbReference>
<dbReference type="InterPro" id="IPR018456">
    <property type="entry name" value="PTR2_symporter_CS"/>
</dbReference>
<keyword evidence="13" id="KW-1185">Reference proteome</keyword>
<dbReference type="InterPro" id="IPR005279">
    <property type="entry name" value="Dipep/tripep_permease"/>
</dbReference>
<sequence length="494" mass="53628">MASVSESAQATPPNAQHNSEGKTFFGHPRMLANLFSVEMWERFSYYGMQGIMIYYLYYSVTESGLGIDQTAATGIIGAYGGMVYLLAIVGGFVGDRILGPERTLFYSALLIMAGHIGLAVIPGVAGVVVGLILVALGSGGLKTNASALVGSLYSRTDERRDAGFTIFYMGVNIGSLFGPILTGWGWNHWGFHAGFLMAAIGMAIGLTQYALTRKNLPASAHELSSPLSSSEKKKYSLLAVAILAIVVILVLTGLITPTNLASWVMAFIFIGAIALFTLMLRDKQITPEEHSRVVSFIPMWIGNAVFWALYQQQFTVMAVYSDTRLNWHILGMELTPNLVNSINPIFIIIFAPLFSIMWTRLGSRQPGSVSKFSLGIIGVGIAFLIFLTQAGNMSVNVGWIVLILFVCTLAELSISPVGSSLSTKLAPARHRVNMVALYFTSVALGTVLAGWLGKFYSLETEVPYFLWLGIGTIIVGSILWSLNKWITRKMAGVR</sequence>
<evidence type="ECO:0000256" key="3">
    <source>
        <dbReference type="ARBA" id="ARBA00022448"/>
    </source>
</evidence>
<dbReference type="EMBL" id="CP061539">
    <property type="protein sequence ID" value="QNV37955.1"/>
    <property type="molecule type" value="Genomic_DNA"/>
</dbReference>
<organism evidence="12 13">
    <name type="scientific">Rothia terrae</name>
    <dbReference type="NCBI Taxonomy" id="396015"/>
    <lineage>
        <taxon>Bacteria</taxon>
        <taxon>Bacillati</taxon>
        <taxon>Actinomycetota</taxon>
        <taxon>Actinomycetes</taxon>
        <taxon>Micrococcales</taxon>
        <taxon>Micrococcaceae</taxon>
        <taxon>Rothia</taxon>
    </lineage>
</organism>
<keyword evidence="3 8" id="KW-0813">Transport</keyword>
<evidence type="ECO:0000256" key="9">
    <source>
        <dbReference type="SAM" id="MobiDB-lite"/>
    </source>
</evidence>
<dbReference type="Pfam" id="PF00854">
    <property type="entry name" value="PTR2"/>
    <property type="match status" value="1"/>
</dbReference>
<dbReference type="GO" id="GO:0005886">
    <property type="term" value="C:plasma membrane"/>
    <property type="evidence" value="ECO:0007669"/>
    <property type="project" value="UniProtKB-SubCell"/>
</dbReference>
<feature type="transmembrane region" description="Helical" evidence="10">
    <location>
        <begin position="464"/>
        <end position="482"/>
    </location>
</feature>
<dbReference type="PROSITE" id="PS50850">
    <property type="entry name" value="MFS"/>
    <property type="match status" value="1"/>
</dbReference>
<feature type="domain" description="Major facilitator superfamily (MFS) profile" evidence="11">
    <location>
        <begin position="33"/>
        <end position="488"/>
    </location>
</feature>
<evidence type="ECO:0000256" key="5">
    <source>
        <dbReference type="ARBA" id="ARBA00022692"/>
    </source>
</evidence>
<keyword evidence="7 10" id="KW-0472">Membrane</keyword>